<keyword evidence="6 11" id="KW-1133">Transmembrane helix</keyword>
<dbReference type="EMBL" id="HG723242">
    <property type="protein sequence ID" value="CDJ65647.1"/>
    <property type="molecule type" value="Genomic_DNA"/>
</dbReference>
<dbReference type="InterPro" id="IPR005821">
    <property type="entry name" value="Ion_trans_dom"/>
</dbReference>
<evidence type="ECO:0000259" key="12">
    <source>
        <dbReference type="Pfam" id="PF00520"/>
    </source>
</evidence>
<dbReference type="PANTHER" id="PTHR46988:SF2">
    <property type="entry name" value="TWO PORE CALCIUM CHANNEL PROTEIN 1"/>
    <property type="match status" value="1"/>
</dbReference>
<feature type="transmembrane region" description="Helical" evidence="11">
    <location>
        <begin position="358"/>
        <end position="383"/>
    </location>
</feature>
<reference evidence="13" key="1">
    <citation type="submission" date="2013-10" db="EMBL/GenBank/DDBJ databases">
        <title>Genomic analysis of the causative agents of coccidiosis in chickens.</title>
        <authorList>
            <person name="Reid A.J."/>
            <person name="Blake D."/>
            <person name="Billington K."/>
            <person name="Browne H."/>
            <person name="Dunn M."/>
            <person name="Hung S."/>
            <person name="Kawahara F."/>
            <person name="Miranda-Saavedra D."/>
            <person name="Mourier T."/>
            <person name="Nagra H."/>
            <person name="Otto T.D."/>
            <person name="Rawlings N."/>
            <person name="Sanchez A."/>
            <person name="Sanders M."/>
            <person name="Subramaniam C."/>
            <person name="Tay Y."/>
            <person name="Dear P."/>
            <person name="Doerig C."/>
            <person name="Gruber A."/>
            <person name="Parkinson J."/>
            <person name="Shirley M."/>
            <person name="Wan K.L."/>
            <person name="Berriman M."/>
            <person name="Tomley F."/>
            <person name="Pain A."/>
        </authorList>
    </citation>
    <scope>NUCLEOTIDE SEQUENCE [LARGE SCALE GENOMIC DNA]</scope>
    <source>
        <strain evidence="13">Houghton</strain>
    </source>
</reference>
<keyword evidence="7" id="KW-0406">Ion transport</keyword>
<feature type="transmembrane region" description="Helical" evidence="11">
    <location>
        <begin position="424"/>
        <end position="448"/>
    </location>
</feature>
<protein>
    <submittedName>
        <fullName evidence="13">Cation channel family domain-containing protein, putative</fullName>
    </submittedName>
</protein>
<feature type="domain" description="Ion transport" evidence="12">
    <location>
        <begin position="838"/>
        <end position="1007"/>
    </location>
</feature>
<evidence type="ECO:0000256" key="4">
    <source>
        <dbReference type="ARBA" id="ARBA00022737"/>
    </source>
</evidence>
<feature type="domain" description="Ion transport" evidence="12">
    <location>
        <begin position="292"/>
        <end position="455"/>
    </location>
</feature>
<dbReference type="RefSeq" id="XP_013434114.1">
    <property type="nucleotide sequence ID" value="XM_013578660.1"/>
</dbReference>
<feature type="compositionally biased region" description="Polar residues" evidence="10">
    <location>
        <begin position="1053"/>
        <end position="1073"/>
    </location>
</feature>
<keyword evidence="9" id="KW-0407">Ion channel</keyword>
<proteinExistence type="predicted"/>
<feature type="transmembrane region" description="Helical" evidence="11">
    <location>
        <begin position="257"/>
        <end position="278"/>
    </location>
</feature>
<keyword evidence="14" id="KW-1185">Reference proteome</keyword>
<dbReference type="GO" id="GO:0016020">
    <property type="term" value="C:membrane"/>
    <property type="evidence" value="ECO:0007669"/>
    <property type="project" value="UniProtKB-SubCell"/>
</dbReference>
<feature type="transmembrane region" description="Helical" evidence="11">
    <location>
        <begin position="767"/>
        <end position="787"/>
    </location>
</feature>
<feature type="region of interest" description="Disordered" evidence="10">
    <location>
        <begin position="1013"/>
        <end position="1073"/>
    </location>
</feature>
<gene>
    <name evidence="13" type="ORF">ENH_00008560</name>
</gene>
<feature type="compositionally biased region" description="Low complexity" evidence="10">
    <location>
        <begin position="196"/>
        <end position="232"/>
    </location>
</feature>
<dbReference type="InterPro" id="IPR044581">
    <property type="entry name" value="TPC1_plant"/>
</dbReference>
<evidence type="ECO:0000256" key="5">
    <source>
        <dbReference type="ARBA" id="ARBA00022837"/>
    </source>
</evidence>
<dbReference type="Pfam" id="PF00520">
    <property type="entry name" value="Ion_trans"/>
    <property type="match status" value="2"/>
</dbReference>
<dbReference type="Gene3D" id="1.10.287.70">
    <property type="match status" value="2"/>
</dbReference>
<comment type="subcellular location">
    <subcellularLocation>
        <location evidence="1">Membrane</location>
        <topology evidence="1">Multi-pass membrane protein</topology>
    </subcellularLocation>
</comment>
<feature type="transmembrane region" description="Helical" evidence="11">
    <location>
        <begin position="888"/>
        <end position="908"/>
    </location>
</feature>
<feature type="region of interest" description="Disordered" evidence="10">
    <location>
        <begin position="85"/>
        <end position="104"/>
    </location>
</feature>
<keyword evidence="5" id="KW-0106">Calcium</keyword>
<keyword evidence="3 11" id="KW-0812">Transmembrane</keyword>
<evidence type="ECO:0000256" key="10">
    <source>
        <dbReference type="SAM" id="MobiDB-lite"/>
    </source>
</evidence>
<sequence>MGGPPLYRQGLSCGAVACGAAACWVRAAAGASGEPRLPPWAFNGPLRQRAYREALRLRRHRAAVLLLYLLLPFFAPETFNLQHQQQQQQNQSQQRQQQQQQQLQQQQQHQQRQLVEAHTAADFASEAPLSLIEALLDPSHAIALQQQQQQQEQEYQHLGPAQLLLQQPARSSRSRRLKERPYCDASSGECFVPFPSSSSSSNSGSSSSNNSGSSSSKPSGSSNSSSSSSSSSSSFSQRYWAFVKWLSPLSAAGGWKALWFISLLCVFFLGYCSLLAAVTRGCSRSAAVPAAALACCVVSAADYALLLFGDTPAAAAAAAAAAGGAWRATRLARPFLLLGLQHSVRRLLLKIVKTLPQVWSIVLALFLSVALFDWLGVILFAGTNGHEQFHNFQRGCVSLLLVVTTVRLPQVLLCGYTVHEAAVLFVVAFYLITALLLGLFAAAFFSAFRRQEEKDQSELSALRVRYLLAAFSLLQDAGGGRVGPREWRCFYGALSALPAVSFLPLTREETQMLLLLQQQQQLLQQQQQQEQVAGFSIEQRRLGTAALVSPKGREEADWIPHWGSGSGSGLSRIQDWGSDYDASSEASRLLLQVSPLSASAASTAAAAAAQEEQQQTDALLRAWGIRIPDSKSPAWVRRHRQVLTEAHFTFQWLQESAAGTEGPTAAATITEEISAAEFARLPAALCALEKEKAAAAANAFAKRRSPGASLSVLNLAADVAVAVSMVVTFLQTRKFILTASTLTGEPLVEEAADGMPTSCFLCHARSYWLQLLLSAIYIVSAGTLLAIELRHRGPWRLSTVAKFDLCGVSVHLLVELACLLAGAAPSLSSDASEGLVDDLSRGVAFARVLRGLRIGFRIQPLKNMGSTASVETCAQVTRLLRAVRRLKTVVQVLLLLFYAYATVGMELFRGLIECELQGGQAGNATGPEAEGDPMDLGLLNFNDLFSSLVTLFLLTVNGWDDSLKALVKHTSVLKCSLYFVSFYILTDTILLNLLVALVLEAYEQVSSTPSKRAASAVEEQKQQRQQKKRQQQSLRMPLQQSPLVLPFGGAALSEQSPSPAGTDSDQSSPFFDS</sequence>
<feature type="transmembrane region" description="Helical" evidence="11">
    <location>
        <begin position="977"/>
        <end position="999"/>
    </location>
</feature>
<keyword evidence="2" id="KW-0813">Transport</keyword>
<evidence type="ECO:0000256" key="9">
    <source>
        <dbReference type="ARBA" id="ARBA00023303"/>
    </source>
</evidence>
<evidence type="ECO:0000256" key="2">
    <source>
        <dbReference type="ARBA" id="ARBA00022448"/>
    </source>
</evidence>
<dbReference type="OrthoDB" id="349138at2759"/>
<dbReference type="GeneID" id="25471043"/>
<evidence type="ECO:0000256" key="8">
    <source>
        <dbReference type="ARBA" id="ARBA00023136"/>
    </source>
</evidence>
<evidence type="ECO:0000313" key="13">
    <source>
        <dbReference type="EMBL" id="CDJ65647.1"/>
    </source>
</evidence>
<organism evidence="13 14">
    <name type="scientific">Eimeria necatrix</name>
    <dbReference type="NCBI Taxonomy" id="51315"/>
    <lineage>
        <taxon>Eukaryota</taxon>
        <taxon>Sar</taxon>
        <taxon>Alveolata</taxon>
        <taxon>Apicomplexa</taxon>
        <taxon>Conoidasida</taxon>
        <taxon>Coccidia</taxon>
        <taxon>Eucoccidiorida</taxon>
        <taxon>Eimeriorina</taxon>
        <taxon>Eimeriidae</taxon>
        <taxon>Eimeria</taxon>
    </lineage>
</organism>
<evidence type="ECO:0000256" key="1">
    <source>
        <dbReference type="ARBA" id="ARBA00004141"/>
    </source>
</evidence>
<dbReference type="GO" id="GO:0005245">
    <property type="term" value="F:voltage-gated calcium channel activity"/>
    <property type="evidence" value="ECO:0007669"/>
    <property type="project" value="InterPro"/>
</dbReference>
<accession>U6MN64</accession>
<feature type="transmembrane region" description="Helical" evidence="11">
    <location>
        <begin position="712"/>
        <end position="730"/>
    </location>
</feature>
<keyword evidence="4" id="KW-0677">Repeat</keyword>
<dbReference type="Proteomes" id="UP000030754">
    <property type="component" value="Unassembled WGS sequence"/>
</dbReference>
<name>U6MN64_9EIME</name>
<keyword evidence="8 11" id="KW-0472">Membrane</keyword>
<feature type="region of interest" description="Disordered" evidence="10">
    <location>
        <begin position="195"/>
        <end position="232"/>
    </location>
</feature>
<reference evidence="13" key="2">
    <citation type="submission" date="2013-10" db="EMBL/GenBank/DDBJ databases">
        <authorList>
            <person name="Aslett M."/>
        </authorList>
    </citation>
    <scope>NUCLEOTIDE SEQUENCE [LARGE SCALE GENOMIC DNA]</scope>
    <source>
        <strain evidence="13">Houghton</strain>
    </source>
</reference>
<feature type="transmembrane region" description="Helical" evidence="11">
    <location>
        <begin position="395"/>
        <end position="418"/>
    </location>
</feature>
<feature type="transmembrane region" description="Helical" evidence="11">
    <location>
        <begin position="290"/>
        <end position="308"/>
    </location>
</feature>
<dbReference type="AlphaFoldDB" id="U6MN64"/>
<dbReference type="PANTHER" id="PTHR46988">
    <property type="entry name" value="TWO PORE CALCIUM CHANNEL PROTEIN 1"/>
    <property type="match status" value="1"/>
</dbReference>
<evidence type="ECO:0000256" key="11">
    <source>
        <dbReference type="SAM" id="Phobius"/>
    </source>
</evidence>
<evidence type="ECO:0000313" key="14">
    <source>
        <dbReference type="Proteomes" id="UP000030754"/>
    </source>
</evidence>
<dbReference type="VEuPathDB" id="ToxoDB:ENH_00008560"/>
<evidence type="ECO:0000256" key="7">
    <source>
        <dbReference type="ARBA" id="ARBA00023065"/>
    </source>
</evidence>
<evidence type="ECO:0000256" key="6">
    <source>
        <dbReference type="ARBA" id="ARBA00022989"/>
    </source>
</evidence>
<evidence type="ECO:0000256" key="3">
    <source>
        <dbReference type="ARBA" id="ARBA00022692"/>
    </source>
</evidence>